<comment type="caution">
    <text evidence="2">The sequence shown here is derived from an EMBL/GenBank/DDBJ whole genome shotgun (WGS) entry which is preliminary data.</text>
</comment>
<dbReference type="OrthoDB" id="3374669at2"/>
<name>A0A4S8P2H4_9ACTN</name>
<evidence type="ECO:0000313" key="2">
    <source>
        <dbReference type="EMBL" id="THV21749.1"/>
    </source>
</evidence>
<feature type="chain" id="PRO_5039610622" evidence="1">
    <location>
        <begin position="26"/>
        <end position="201"/>
    </location>
</feature>
<dbReference type="RefSeq" id="WP_136532312.1">
    <property type="nucleotide sequence ID" value="NZ_STGX01000025.1"/>
</dbReference>
<evidence type="ECO:0000313" key="3">
    <source>
        <dbReference type="Proteomes" id="UP000305792"/>
    </source>
</evidence>
<dbReference type="Proteomes" id="UP000305792">
    <property type="component" value="Unassembled WGS sequence"/>
</dbReference>
<keyword evidence="1" id="KW-0732">Signal</keyword>
<organism evidence="2 3">
    <name type="scientific">Glycomyces paridis</name>
    <dbReference type="NCBI Taxonomy" id="2126555"/>
    <lineage>
        <taxon>Bacteria</taxon>
        <taxon>Bacillati</taxon>
        <taxon>Actinomycetota</taxon>
        <taxon>Actinomycetes</taxon>
        <taxon>Glycomycetales</taxon>
        <taxon>Glycomycetaceae</taxon>
        <taxon>Glycomyces</taxon>
    </lineage>
</organism>
<keyword evidence="3" id="KW-1185">Reference proteome</keyword>
<protein>
    <submittedName>
        <fullName evidence="2">Uncharacterized protein</fullName>
    </submittedName>
</protein>
<proteinExistence type="predicted"/>
<evidence type="ECO:0000256" key="1">
    <source>
        <dbReference type="SAM" id="SignalP"/>
    </source>
</evidence>
<reference evidence="2 3" key="1">
    <citation type="journal article" date="2018" name="Int. J. Syst. Evol. Microbiol.">
        <title>Glycomyces paridis sp. nov., isolated from the medicinal plant Paris polyphylla.</title>
        <authorList>
            <person name="Fang X.M."/>
            <person name="Bai J.L."/>
            <person name="Su J."/>
            <person name="Zhao L.L."/>
            <person name="Liu H.Y."/>
            <person name="Ma B.P."/>
            <person name="Zhang Y.Q."/>
            <person name="Yu L.Y."/>
        </authorList>
    </citation>
    <scope>NUCLEOTIDE SEQUENCE [LARGE SCALE GENOMIC DNA]</scope>
    <source>
        <strain evidence="2 3">CPCC 204357</strain>
    </source>
</reference>
<gene>
    <name evidence="2" type="ORF">E9998_24165</name>
</gene>
<accession>A0A4S8P2H4</accession>
<sequence>MRHLRRILIAITLALSATMFIPATAAQAANEWVKICFGGFVSDGEGGFYWDPCAIEVDVFLGQEIELPCRPPCGLGFDYLDPKIRWDEQYKYFERLDLGLERLSESRLTKDPDLAQKLRDESIEHFLAAAEIREGANVELNEVAWVDYETGKILEGDDQLLWAVGKDLLAGQQLMLKGLEDPKGVEAAMEAYESALAHLSG</sequence>
<dbReference type="AlphaFoldDB" id="A0A4S8P2H4"/>
<dbReference type="EMBL" id="STGX01000025">
    <property type="protein sequence ID" value="THV21749.1"/>
    <property type="molecule type" value="Genomic_DNA"/>
</dbReference>
<feature type="signal peptide" evidence="1">
    <location>
        <begin position="1"/>
        <end position="25"/>
    </location>
</feature>